<evidence type="ECO:0000256" key="2">
    <source>
        <dbReference type="SAM" id="SignalP"/>
    </source>
</evidence>
<feature type="chain" id="PRO_5047514245" evidence="2">
    <location>
        <begin position="20"/>
        <end position="90"/>
    </location>
</feature>
<sequence>MKFANVVAMSILAAGLVLSDDSFALGSAIVVAPSGPAAEADGASSAVRSGMSSDDNARKEGARATDSHSAHRSASNAASSPAGTMQHAPQ</sequence>
<reference evidence="3 4" key="1">
    <citation type="submission" date="2020-10" db="EMBL/GenBank/DDBJ databases">
        <authorList>
            <person name="Peeters C."/>
        </authorList>
    </citation>
    <scope>NUCLEOTIDE SEQUENCE [LARGE SCALE GENOMIC DNA]</scope>
    <source>
        <strain evidence="3 4">LMG 28140</strain>
    </source>
</reference>
<organism evidence="3 4">
    <name type="scientific">Paraburkholderia metrosideri</name>
    <dbReference type="NCBI Taxonomy" id="580937"/>
    <lineage>
        <taxon>Bacteria</taxon>
        <taxon>Pseudomonadati</taxon>
        <taxon>Pseudomonadota</taxon>
        <taxon>Betaproteobacteria</taxon>
        <taxon>Burkholderiales</taxon>
        <taxon>Burkholderiaceae</taxon>
        <taxon>Paraburkholderia</taxon>
    </lineage>
</organism>
<accession>A0ABM8P1Z6</accession>
<dbReference type="Proteomes" id="UP000598032">
    <property type="component" value="Unassembled WGS sequence"/>
</dbReference>
<dbReference type="RefSeq" id="WP_201645328.1">
    <property type="nucleotide sequence ID" value="NZ_CAJHCP010000013.1"/>
</dbReference>
<evidence type="ECO:0000313" key="3">
    <source>
        <dbReference type="EMBL" id="CAD6553952.1"/>
    </source>
</evidence>
<evidence type="ECO:0000313" key="4">
    <source>
        <dbReference type="Proteomes" id="UP000598032"/>
    </source>
</evidence>
<keyword evidence="4" id="KW-1185">Reference proteome</keyword>
<feature type="signal peptide" evidence="2">
    <location>
        <begin position="1"/>
        <end position="19"/>
    </location>
</feature>
<keyword evidence="2" id="KW-0732">Signal</keyword>
<protein>
    <submittedName>
        <fullName evidence="3">Uncharacterized protein</fullName>
    </submittedName>
</protein>
<evidence type="ECO:0000256" key="1">
    <source>
        <dbReference type="SAM" id="MobiDB-lite"/>
    </source>
</evidence>
<proteinExistence type="predicted"/>
<feature type="compositionally biased region" description="Low complexity" evidence="1">
    <location>
        <begin position="72"/>
        <end position="82"/>
    </location>
</feature>
<dbReference type="EMBL" id="CAJHCP010000013">
    <property type="protein sequence ID" value="CAD6553952.1"/>
    <property type="molecule type" value="Genomic_DNA"/>
</dbReference>
<comment type="caution">
    <text evidence="3">The sequence shown here is derived from an EMBL/GenBank/DDBJ whole genome shotgun (WGS) entry which is preliminary data.</text>
</comment>
<gene>
    <name evidence="3" type="ORF">LMG28140_05404</name>
</gene>
<name>A0ABM8P1Z6_9BURK</name>
<feature type="region of interest" description="Disordered" evidence="1">
    <location>
        <begin position="36"/>
        <end position="90"/>
    </location>
</feature>
<feature type="compositionally biased region" description="Basic and acidic residues" evidence="1">
    <location>
        <begin position="55"/>
        <end position="69"/>
    </location>
</feature>